<evidence type="ECO:0000256" key="1">
    <source>
        <dbReference type="SAM" id="MobiDB-lite"/>
    </source>
</evidence>
<gene>
    <name evidence="2" type="ORF">CALVIDRAFT_403841</name>
</gene>
<organism evidence="2 3">
    <name type="scientific">Calocera viscosa (strain TUFC12733)</name>
    <dbReference type="NCBI Taxonomy" id="1330018"/>
    <lineage>
        <taxon>Eukaryota</taxon>
        <taxon>Fungi</taxon>
        <taxon>Dikarya</taxon>
        <taxon>Basidiomycota</taxon>
        <taxon>Agaricomycotina</taxon>
        <taxon>Dacrymycetes</taxon>
        <taxon>Dacrymycetales</taxon>
        <taxon>Dacrymycetaceae</taxon>
        <taxon>Calocera</taxon>
    </lineage>
</organism>
<name>A0A167PV02_CALVF</name>
<sequence>MLLPAAALRTGNTATQRRPRPSIPIRHSLTPEWEWKALRGMRSSGIRGGWQALARAQTSACTGTSNLQIYKMERQRKACTECMSHFGQIMSRRVLASHQRVWTSVALVLCEMSDKAALVQFRTYIACAAVPYICRGGLGTGRNSLAAFLRPCSLVCRISNTKQGWSTKILFLLLTTASVRPQVSHHLIVASA</sequence>
<keyword evidence="3" id="KW-1185">Reference proteome</keyword>
<feature type="region of interest" description="Disordered" evidence="1">
    <location>
        <begin position="1"/>
        <end position="25"/>
    </location>
</feature>
<dbReference type="AlphaFoldDB" id="A0A167PV02"/>
<dbReference type="Proteomes" id="UP000076738">
    <property type="component" value="Unassembled WGS sequence"/>
</dbReference>
<evidence type="ECO:0000313" key="2">
    <source>
        <dbReference type="EMBL" id="KZO99145.1"/>
    </source>
</evidence>
<evidence type="ECO:0000313" key="3">
    <source>
        <dbReference type="Proteomes" id="UP000076738"/>
    </source>
</evidence>
<protein>
    <submittedName>
        <fullName evidence="2">Uncharacterized protein</fullName>
    </submittedName>
</protein>
<dbReference type="EMBL" id="KV417273">
    <property type="protein sequence ID" value="KZO99145.1"/>
    <property type="molecule type" value="Genomic_DNA"/>
</dbReference>
<reference evidence="2 3" key="1">
    <citation type="journal article" date="2016" name="Mol. Biol. Evol.">
        <title>Comparative Genomics of Early-Diverging Mushroom-Forming Fungi Provides Insights into the Origins of Lignocellulose Decay Capabilities.</title>
        <authorList>
            <person name="Nagy L.G."/>
            <person name="Riley R."/>
            <person name="Tritt A."/>
            <person name="Adam C."/>
            <person name="Daum C."/>
            <person name="Floudas D."/>
            <person name="Sun H."/>
            <person name="Yadav J.S."/>
            <person name="Pangilinan J."/>
            <person name="Larsson K.H."/>
            <person name="Matsuura K."/>
            <person name="Barry K."/>
            <person name="Labutti K."/>
            <person name="Kuo R."/>
            <person name="Ohm R.A."/>
            <person name="Bhattacharya S.S."/>
            <person name="Shirouzu T."/>
            <person name="Yoshinaga Y."/>
            <person name="Martin F.M."/>
            <person name="Grigoriev I.V."/>
            <person name="Hibbett D.S."/>
        </authorList>
    </citation>
    <scope>NUCLEOTIDE SEQUENCE [LARGE SCALE GENOMIC DNA]</scope>
    <source>
        <strain evidence="2 3">TUFC12733</strain>
    </source>
</reference>
<proteinExistence type="predicted"/>
<accession>A0A167PV02</accession>